<keyword evidence="2" id="KW-1133">Transmembrane helix</keyword>
<feature type="compositionally biased region" description="Polar residues" evidence="1">
    <location>
        <begin position="1"/>
        <end position="10"/>
    </location>
</feature>
<dbReference type="Proteomes" id="UP000237350">
    <property type="component" value="Unassembled WGS sequence"/>
</dbReference>
<keyword evidence="2" id="KW-0812">Transmembrane</keyword>
<keyword evidence="2" id="KW-0472">Membrane</keyword>
<dbReference type="OrthoDB" id="9814363at2"/>
<feature type="transmembrane region" description="Helical" evidence="2">
    <location>
        <begin position="43"/>
        <end position="67"/>
    </location>
</feature>
<evidence type="ECO:0000313" key="4">
    <source>
        <dbReference type="Proteomes" id="UP000237350"/>
    </source>
</evidence>
<comment type="caution">
    <text evidence="3">The sequence shown here is derived from an EMBL/GenBank/DDBJ whole genome shotgun (WGS) entry which is preliminary data.</text>
</comment>
<keyword evidence="4" id="KW-1185">Reference proteome</keyword>
<dbReference type="RefSeq" id="WP_103679877.1">
    <property type="nucleotide sequence ID" value="NZ_LPWH01000055.1"/>
</dbReference>
<protein>
    <submittedName>
        <fullName evidence="3">Uncharacterized protein</fullName>
    </submittedName>
</protein>
<evidence type="ECO:0000256" key="1">
    <source>
        <dbReference type="SAM" id="MobiDB-lite"/>
    </source>
</evidence>
<gene>
    <name evidence="3" type="ORF">AU468_05595</name>
</gene>
<accession>A0A2S4JU34</accession>
<reference evidence="4" key="1">
    <citation type="submission" date="2015-12" db="EMBL/GenBank/DDBJ databases">
        <authorList>
            <person name="Lodha T.D."/>
            <person name="Chintalapati S."/>
            <person name="Chintalapati V.R."/>
            <person name="Sravanthi T."/>
        </authorList>
    </citation>
    <scope>NUCLEOTIDE SEQUENCE [LARGE SCALE GENOMIC DNA]</scope>
    <source>
        <strain evidence="4">JC133</strain>
    </source>
</reference>
<proteinExistence type="predicted"/>
<dbReference type="AlphaFoldDB" id="A0A2S4JU34"/>
<evidence type="ECO:0000256" key="2">
    <source>
        <dbReference type="SAM" id="Phobius"/>
    </source>
</evidence>
<organism evidence="3 4">
    <name type="scientific">Alkalispirochaeta sphaeroplastigenens</name>
    <dbReference type="NCBI Taxonomy" id="1187066"/>
    <lineage>
        <taxon>Bacteria</taxon>
        <taxon>Pseudomonadati</taxon>
        <taxon>Spirochaetota</taxon>
        <taxon>Spirochaetia</taxon>
        <taxon>Spirochaetales</taxon>
        <taxon>Spirochaetaceae</taxon>
        <taxon>Alkalispirochaeta</taxon>
    </lineage>
</organism>
<feature type="region of interest" description="Disordered" evidence="1">
    <location>
        <begin position="1"/>
        <end position="34"/>
    </location>
</feature>
<evidence type="ECO:0000313" key="3">
    <source>
        <dbReference type="EMBL" id="POR03031.1"/>
    </source>
</evidence>
<dbReference type="EMBL" id="LPWH01000055">
    <property type="protein sequence ID" value="POR03031.1"/>
    <property type="molecule type" value="Genomic_DNA"/>
</dbReference>
<sequence length="181" mass="19614">MSASEKTGSSPDAPPKVPHGGSPQTTVREHQRVPPLHSIKTRLVVAFVSLTLLSSVVIGGSVALRVISQTRSDYQEMVEQQLAITNQAVNNYIDNISYNTEMMASLPLVREADTRITTYVDKTGPGGSIPMLPLEGDPYQADLYRVFETFVTAHPAVFTASLGVEEHGGFVQYPARNRGDG</sequence>
<name>A0A2S4JU34_9SPIO</name>